<dbReference type="Proteomes" id="UP000422764">
    <property type="component" value="Chromosome"/>
</dbReference>
<feature type="transmembrane region" description="Helical" evidence="3">
    <location>
        <begin position="6"/>
        <end position="27"/>
    </location>
</feature>
<dbReference type="GO" id="GO:0000160">
    <property type="term" value="P:phosphorelay signal transduction system"/>
    <property type="evidence" value="ECO:0007669"/>
    <property type="project" value="UniProtKB-KW"/>
</dbReference>
<protein>
    <submittedName>
        <fullName evidence="5">GHKL domain-containing protein</fullName>
    </submittedName>
</protein>
<keyword evidence="2" id="KW-0902">Two-component regulatory system</keyword>
<feature type="transmembrane region" description="Helical" evidence="3">
    <location>
        <begin position="39"/>
        <end position="57"/>
    </location>
</feature>
<keyword evidence="3" id="KW-0812">Transmembrane</keyword>
<evidence type="ECO:0000259" key="4">
    <source>
        <dbReference type="PROSITE" id="PS50109"/>
    </source>
</evidence>
<dbReference type="PANTHER" id="PTHR40448">
    <property type="entry name" value="TWO-COMPONENT SENSOR HISTIDINE KINASE"/>
    <property type="match status" value="1"/>
</dbReference>
<evidence type="ECO:0000256" key="3">
    <source>
        <dbReference type="SAM" id="Phobius"/>
    </source>
</evidence>
<dbReference type="InterPro" id="IPR003594">
    <property type="entry name" value="HATPase_dom"/>
</dbReference>
<feature type="transmembrane region" description="Helical" evidence="3">
    <location>
        <begin position="63"/>
        <end position="82"/>
    </location>
</feature>
<dbReference type="SUPFAM" id="SSF55874">
    <property type="entry name" value="ATPase domain of HSP90 chaperone/DNA topoisomerase II/histidine kinase"/>
    <property type="match status" value="1"/>
</dbReference>
<feature type="transmembrane region" description="Helical" evidence="3">
    <location>
        <begin position="89"/>
        <end position="108"/>
    </location>
</feature>
<accession>A0A6I6ERV7</accession>
<feature type="transmembrane region" description="Helical" evidence="3">
    <location>
        <begin position="167"/>
        <end position="187"/>
    </location>
</feature>
<feature type="transmembrane region" description="Helical" evidence="3">
    <location>
        <begin position="128"/>
        <end position="147"/>
    </location>
</feature>
<dbReference type="Pfam" id="PF14689">
    <property type="entry name" value="SPOB_a"/>
    <property type="match status" value="1"/>
</dbReference>
<proteinExistence type="predicted"/>
<sequence length="450" mass="51853">MTARNFILESSLSIMEALNIALIYLGVVQKVHYFKEEKLKIALFIILYSIFSAWASIGIPNGYHSVLIILLSIIVLSILTSTRMTISSIGVLASAIYFLIVEITIMLLASGITGINFFNAEEFQRVRYIFTVIVKILEMIFVILIMYKRKNHILKLSYRDIEEGNFVYWFLGMFLMGLVVLSVNFINSNKVDMLLYNILLFLIFLFFIVIGIIDYRKKVELINIKNKFHVREEYINNLEAVVDIIRKEKHDFANHINTVYAICILNRENSTERIKDYLKSITDNLQSSYKFYNTGNTYVDGLIAVKSNYAFENNIYLDVDFETSLEALEINDNDLVAILSNILDNAFHAVLSEPKEKKKIVSVYGYIESNKYYLSIANNGPMISEEAKGKIFKKGFSTKVYNKKEHGFGLFIVEQLIRKNEGEIMFSSSEEETEFLFILKVKKGYCGENS</sequence>
<dbReference type="AlphaFoldDB" id="A0A6I6ERV7"/>
<feature type="transmembrane region" description="Helical" evidence="3">
    <location>
        <begin position="193"/>
        <end position="215"/>
    </location>
</feature>
<dbReference type="EMBL" id="CP046522">
    <property type="protein sequence ID" value="QGU94930.1"/>
    <property type="molecule type" value="Genomic_DNA"/>
</dbReference>
<dbReference type="Gene3D" id="3.30.565.10">
    <property type="entry name" value="Histidine kinase-like ATPase, C-terminal domain"/>
    <property type="match status" value="1"/>
</dbReference>
<reference evidence="5 6" key="1">
    <citation type="submission" date="2019-12" db="EMBL/GenBank/DDBJ databases">
        <title>Genome sequenceing of Clostridium bovifaecis.</title>
        <authorList>
            <person name="Yao Y."/>
        </authorList>
    </citation>
    <scope>NUCLEOTIDE SEQUENCE [LARGE SCALE GENOMIC DNA]</scope>
    <source>
        <strain evidence="5 6">BXX</strain>
    </source>
</reference>
<dbReference type="Gene3D" id="1.10.287.130">
    <property type="match status" value="1"/>
</dbReference>
<evidence type="ECO:0000256" key="2">
    <source>
        <dbReference type="ARBA" id="ARBA00023012"/>
    </source>
</evidence>
<dbReference type="PROSITE" id="PS50109">
    <property type="entry name" value="HIS_KIN"/>
    <property type="match status" value="1"/>
</dbReference>
<name>A0A6I6ERV7_9CLOT</name>
<dbReference type="GO" id="GO:0042802">
    <property type="term" value="F:identical protein binding"/>
    <property type="evidence" value="ECO:0007669"/>
    <property type="project" value="TreeGrafter"/>
</dbReference>
<keyword evidence="6" id="KW-1185">Reference proteome</keyword>
<organism evidence="5 6">
    <name type="scientific">Clostridium bovifaecis</name>
    <dbReference type="NCBI Taxonomy" id="2184719"/>
    <lineage>
        <taxon>Bacteria</taxon>
        <taxon>Bacillati</taxon>
        <taxon>Bacillota</taxon>
        <taxon>Clostridia</taxon>
        <taxon>Eubacteriales</taxon>
        <taxon>Clostridiaceae</taxon>
        <taxon>Clostridium</taxon>
    </lineage>
</organism>
<evidence type="ECO:0000313" key="6">
    <source>
        <dbReference type="Proteomes" id="UP000422764"/>
    </source>
</evidence>
<evidence type="ECO:0000313" key="5">
    <source>
        <dbReference type="EMBL" id="QGU94930.1"/>
    </source>
</evidence>
<dbReference type="InterPro" id="IPR039506">
    <property type="entry name" value="SPOB_a"/>
</dbReference>
<keyword evidence="1" id="KW-0808">Transferase</keyword>
<dbReference type="SMART" id="SM00387">
    <property type="entry name" value="HATPase_c"/>
    <property type="match status" value="1"/>
</dbReference>
<keyword evidence="3" id="KW-0472">Membrane</keyword>
<feature type="domain" description="Histidine kinase" evidence="4">
    <location>
        <begin position="312"/>
        <end position="443"/>
    </location>
</feature>
<keyword evidence="1" id="KW-0418">Kinase</keyword>
<dbReference type="PANTHER" id="PTHR40448:SF1">
    <property type="entry name" value="TWO-COMPONENT SENSOR HISTIDINE KINASE"/>
    <property type="match status" value="1"/>
</dbReference>
<keyword evidence="3" id="KW-1133">Transmembrane helix</keyword>
<dbReference type="InterPro" id="IPR005467">
    <property type="entry name" value="His_kinase_dom"/>
</dbReference>
<dbReference type="InterPro" id="IPR036890">
    <property type="entry name" value="HATPase_C_sf"/>
</dbReference>
<dbReference type="Pfam" id="PF02518">
    <property type="entry name" value="HATPase_c"/>
    <property type="match status" value="1"/>
</dbReference>
<evidence type="ECO:0000256" key="1">
    <source>
        <dbReference type="ARBA" id="ARBA00022777"/>
    </source>
</evidence>
<dbReference type="GO" id="GO:0016301">
    <property type="term" value="F:kinase activity"/>
    <property type="evidence" value="ECO:0007669"/>
    <property type="project" value="UniProtKB-KW"/>
</dbReference>
<gene>
    <name evidence="5" type="ORF">GOM49_07310</name>
</gene>